<feature type="repeat" description="WD" evidence="6">
    <location>
        <begin position="97"/>
        <end position="130"/>
    </location>
</feature>
<dbReference type="InParanoid" id="K5W632"/>
<dbReference type="OrthoDB" id="407922at2759"/>
<dbReference type="InterPro" id="IPR036322">
    <property type="entry name" value="WD40_repeat_dom_sf"/>
</dbReference>
<accession>K5W632</accession>
<feature type="region of interest" description="Disordered" evidence="7">
    <location>
        <begin position="299"/>
        <end position="331"/>
    </location>
</feature>
<evidence type="ECO:0000256" key="7">
    <source>
        <dbReference type="SAM" id="MobiDB-lite"/>
    </source>
</evidence>
<dbReference type="SUPFAM" id="SSF117289">
    <property type="entry name" value="Nucleoporin domain"/>
    <property type="match status" value="1"/>
</dbReference>
<dbReference type="PROSITE" id="PS50294">
    <property type="entry name" value="WD_REPEATS_REGION"/>
    <property type="match status" value="6"/>
</dbReference>
<name>K5W632_PHACS</name>
<dbReference type="AlphaFoldDB" id="K5W632"/>
<evidence type="ECO:0000256" key="1">
    <source>
        <dbReference type="ARBA" id="ARBA00004604"/>
    </source>
</evidence>
<gene>
    <name evidence="9" type="ORF">PHACADRAFT_25482</name>
</gene>
<dbReference type="InterPro" id="IPR015943">
    <property type="entry name" value="WD40/YVTN_repeat-like_dom_sf"/>
</dbReference>
<dbReference type="InterPro" id="IPR051570">
    <property type="entry name" value="TBC1_cilium_biogenesis"/>
</dbReference>
<dbReference type="PRINTS" id="PR00320">
    <property type="entry name" value="GPROTEINBRPT"/>
</dbReference>
<dbReference type="InterPro" id="IPR019775">
    <property type="entry name" value="WD40_repeat_CS"/>
</dbReference>
<dbReference type="EMBL" id="JH930469">
    <property type="protein sequence ID" value="EKM59368.1"/>
    <property type="molecule type" value="Genomic_DNA"/>
</dbReference>
<dbReference type="InterPro" id="IPR001680">
    <property type="entry name" value="WD40_rpt"/>
</dbReference>
<dbReference type="PANTHER" id="PTHR19853:SF0">
    <property type="entry name" value="WD REPEAT-CONTAINING PROTEIN 3"/>
    <property type="match status" value="1"/>
</dbReference>
<sequence>MVHSYLKHGPTEAFGLVCSASSNSIYDGKLAFVPALEDVLVWDVKKGQMLSMWHETGHRAEVTCIIQSPQKDIFAVGYTDGSIRLWNASDASAVATFNGHKKAVTALAFDEAGARLASGSQDTDLILWDVVAEAGIFRLRGHRDQITAIRFVEAVSSSVPSTSATAASGFFLTSSKDTFVKLWDLSTQHCVQTVVAHRAEVWTLAVDVEQKLVFSGSAEGEMKAWRLDHEAMSAGLQENESGEVTKMILPVTTLPLSSKHKVSQITFHPSRPYLAVQSHDRSVEIFRIRTEEEVRKKQARRLKRAKEKEQAKAKGKGKASEGDEADDAEHKDVELPDLFTPYLVVRASGKIRSFDFPNEEYSTQGNTNIFLALSINALEVYSFPPPSKDKSNQPEATRTLSVELPGHRTDVRTLCLSSDDLLLASASNGLLKIWNMKTFTCIRTMGCGYAVCNTFLPGDRQVAVGTKNGEILVYDIASSSLLETIQAHTATVWSMHMRTDGQTLVTGSADKDVKFWEFEQKLADSESPHSTRLLSLVHVRTLKMTDDVLSVRYSPSGKLLAVALLDSTVKVFYQDTLKFFLSLYGHKLPVLSMDISHDSKLIVTCSSDKNVKIWGLDFGDCHKSIFAHDESVMQVAFERNDTREGENAKPTHYFWTVSKDKILKYWDGDKFELIQKFEGHHGEIWALAVSNHGKFVVTGSHDKSVRVWEKLDEPLLVTVCRYQLFLEEERERELEMLYETGIADSMNREDAAIGSGAADADGVPATTTDTEVAAVAKQTTETLMAGEKIMEAIDLADNENSVFREYEEAKAKGGLSEQIAPPPRNQVLAAYDIEPEEYVLRVVERVSPTSLYDALLVLPFGKVVSLMRYLNYWAQREWNLVLTSRIIFFLLKTHHHQIVANRVMRMALFPLRKHLREALQRQKDTISYNLAALKYIKRQSDAKLTAEFFEEEMDEEKVRERITEGKKRKRVSIKA</sequence>
<dbReference type="FunCoup" id="K5W632">
    <property type="interactions" value="835"/>
</dbReference>
<dbReference type="Pfam" id="PF25172">
    <property type="entry name" value="Beta-prop_WDR3_2nd"/>
    <property type="match status" value="1"/>
</dbReference>
<protein>
    <recommendedName>
        <fullName evidence="8">Small-subunit processome Utp12 domain-containing protein</fullName>
    </recommendedName>
</protein>
<dbReference type="SMART" id="SM00320">
    <property type="entry name" value="WD40"/>
    <property type="match status" value="12"/>
</dbReference>
<keyword evidence="4" id="KW-0539">Nucleus</keyword>
<dbReference type="GO" id="GO:0030490">
    <property type="term" value="P:maturation of SSU-rRNA"/>
    <property type="evidence" value="ECO:0007669"/>
    <property type="project" value="TreeGrafter"/>
</dbReference>
<feature type="repeat" description="WD" evidence="6">
    <location>
        <begin position="404"/>
        <end position="444"/>
    </location>
</feature>
<feature type="repeat" description="WD" evidence="6">
    <location>
        <begin position="485"/>
        <end position="519"/>
    </location>
</feature>
<organism evidence="9 10">
    <name type="scientific">Phanerochaete carnosa (strain HHB-10118-sp)</name>
    <name type="common">White-rot fungus</name>
    <name type="synonym">Peniophora carnosa</name>
    <dbReference type="NCBI Taxonomy" id="650164"/>
    <lineage>
        <taxon>Eukaryota</taxon>
        <taxon>Fungi</taxon>
        <taxon>Dikarya</taxon>
        <taxon>Basidiomycota</taxon>
        <taxon>Agaricomycotina</taxon>
        <taxon>Agaricomycetes</taxon>
        <taxon>Polyporales</taxon>
        <taxon>Phanerochaetaceae</taxon>
        <taxon>Phanerochaete</taxon>
    </lineage>
</organism>
<reference evidence="9 10" key="1">
    <citation type="journal article" date="2012" name="BMC Genomics">
        <title>Comparative genomics of the white-rot fungi, Phanerochaete carnosa and P. chrysosporium, to elucidate the genetic basis of the distinct wood types they colonize.</title>
        <authorList>
            <person name="Suzuki H."/>
            <person name="MacDonald J."/>
            <person name="Syed K."/>
            <person name="Salamov A."/>
            <person name="Hori C."/>
            <person name="Aerts A."/>
            <person name="Henrissat B."/>
            <person name="Wiebenga A."/>
            <person name="vanKuyk P.A."/>
            <person name="Barry K."/>
            <person name="Lindquist E."/>
            <person name="LaButti K."/>
            <person name="Lapidus A."/>
            <person name="Lucas S."/>
            <person name="Coutinho P."/>
            <person name="Gong Y."/>
            <person name="Samejima M."/>
            <person name="Mahadevan R."/>
            <person name="Abou-Zaid M."/>
            <person name="de Vries R.P."/>
            <person name="Igarashi K."/>
            <person name="Yadav J.S."/>
            <person name="Grigoriev I.V."/>
            <person name="Master E.R."/>
        </authorList>
    </citation>
    <scope>NUCLEOTIDE SEQUENCE [LARGE SCALE GENOMIC DNA]</scope>
    <source>
        <strain evidence="9 10">HHB-10118-sp</strain>
    </source>
</reference>
<dbReference type="FunFam" id="2.130.10.10:FF:000178">
    <property type="entry name" value="WD repeat domain 3"/>
    <property type="match status" value="1"/>
</dbReference>
<dbReference type="PROSITE" id="PS50082">
    <property type="entry name" value="WD_REPEATS_2"/>
    <property type="match status" value="8"/>
</dbReference>
<keyword evidence="10" id="KW-1185">Reference proteome</keyword>
<dbReference type="PANTHER" id="PTHR19853">
    <property type="entry name" value="WD REPEAT CONTAINING PROTEIN 3 WDR3"/>
    <property type="match status" value="1"/>
</dbReference>
<evidence type="ECO:0000256" key="2">
    <source>
        <dbReference type="ARBA" id="ARBA00022574"/>
    </source>
</evidence>
<dbReference type="GO" id="GO:0034388">
    <property type="term" value="C:Pwp2p-containing subcomplex of 90S preribosome"/>
    <property type="evidence" value="ECO:0007669"/>
    <property type="project" value="TreeGrafter"/>
</dbReference>
<evidence type="ECO:0000256" key="4">
    <source>
        <dbReference type="ARBA" id="ARBA00023242"/>
    </source>
</evidence>
<evidence type="ECO:0000256" key="5">
    <source>
        <dbReference type="ARBA" id="ARBA00038229"/>
    </source>
</evidence>
<dbReference type="Proteomes" id="UP000008370">
    <property type="component" value="Unassembled WGS sequence"/>
</dbReference>
<keyword evidence="2 6" id="KW-0853">WD repeat</keyword>
<evidence type="ECO:0000259" key="8">
    <source>
        <dbReference type="Pfam" id="PF04003"/>
    </source>
</evidence>
<dbReference type="KEGG" id="pco:PHACADRAFT_25482"/>
<dbReference type="InterPro" id="IPR007148">
    <property type="entry name" value="SSU_processome_Utp12"/>
</dbReference>
<feature type="repeat" description="WD" evidence="6">
    <location>
        <begin position="152"/>
        <end position="193"/>
    </location>
</feature>
<feature type="repeat" description="WD" evidence="6">
    <location>
        <begin position="194"/>
        <end position="228"/>
    </location>
</feature>
<dbReference type="Pfam" id="PF04003">
    <property type="entry name" value="Utp12"/>
    <property type="match status" value="1"/>
</dbReference>
<evidence type="ECO:0000256" key="3">
    <source>
        <dbReference type="ARBA" id="ARBA00022737"/>
    </source>
</evidence>
<dbReference type="STRING" id="650164.K5W632"/>
<dbReference type="InterPro" id="IPR020472">
    <property type="entry name" value="WD40_PAC1"/>
</dbReference>
<evidence type="ECO:0000313" key="10">
    <source>
        <dbReference type="Proteomes" id="UP000008370"/>
    </source>
</evidence>
<dbReference type="GO" id="GO:0032040">
    <property type="term" value="C:small-subunit processome"/>
    <property type="evidence" value="ECO:0007669"/>
    <property type="project" value="TreeGrafter"/>
</dbReference>
<evidence type="ECO:0000256" key="6">
    <source>
        <dbReference type="PROSITE-ProRule" id="PRU00221"/>
    </source>
</evidence>
<feature type="repeat" description="WD" evidence="6">
    <location>
        <begin position="677"/>
        <end position="709"/>
    </location>
</feature>
<dbReference type="RefSeq" id="XP_007391312.1">
    <property type="nucleotide sequence ID" value="XM_007391250.1"/>
</dbReference>
<dbReference type="SUPFAM" id="SSF50978">
    <property type="entry name" value="WD40 repeat-like"/>
    <property type="match status" value="1"/>
</dbReference>
<proteinExistence type="inferred from homology"/>
<evidence type="ECO:0000313" key="9">
    <source>
        <dbReference type="EMBL" id="EKM59368.1"/>
    </source>
</evidence>
<feature type="domain" description="Small-subunit processome Utp12" evidence="8">
    <location>
        <begin position="835"/>
        <end position="938"/>
    </location>
</feature>
<dbReference type="Gene3D" id="2.130.10.10">
    <property type="entry name" value="YVTN repeat-like/Quinoprotein amine dehydrogenase"/>
    <property type="match status" value="5"/>
</dbReference>
<dbReference type="FunFam" id="2.130.10.10:FF:000157">
    <property type="entry name" value="WD repeat domain 3"/>
    <property type="match status" value="1"/>
</dbReference>
<comment type="subcellular location">
    <subcellularLocation>
        <location evidence="1">Nucleus</location>
        <location evidence="1">Nucleolus</location>
    </subcellularLocation>
</comment>
<dbReference type="PROSITE" id="PS00678">
    <property type="entry name" value="WD_REPEATS_1"/>
    <property type="match status" value="3"/>
</dbReference>
<feature type="repeat" description="WD" evidence="6">
    <location>
        <begin position="583"/>
        <end position="624"/>
    </location>
</feature>
<feature type="repeat" description="WD" evidence="6">
    <location>
        <begin position="55"/>
        <end position="96"/>
    </location>
</feature>
<dbReference type="HOGENOM" id="CLU_005318_0_1_1"/>
<dbReference type="GeneID" id="18916149"/>
<dbReference type="GO" id="GO:0030515">
    <property type="term" value="F:snoRNA binding"/>
    <property type="evidence" value="ECO:0007669"/>
    <property type="project" value="TreeGrafter"/>
</dbReference>
<dbReference type="Pfam" id="PF25173">
    <property type="entry name" value="Beta-prop_WDR3_1st"/>
    <property type="match status" value="1"/>
</dbReference>
<keyword evidence="3" id="KW-0677">Repeat</keyword>
<dbReference type="CDD" id="cd00200">
    <property type="entry name" value="WD40"/>
    <property type="match status" value="2"/>
</dbReference>
<comment type="similarity">
    <text evidence="5">Belongs to the WD repeat WDR3/UTP12 family.</text>
</comment>